<protein>
    <submittedName>
        <fullName evidence="2">Phosphoglycerate kinase</fullName>
    </submittedName>
</protein>
<sequence length="81" mass="8770">MEAFMLKTGFYEKVTQLEAQQLEEGREEREARMAEFRAELERQAAERGVKLRLPPAPGSSSSGAGAGGNAGGGSSVERQRQ</sequence>
<dbReference type="AlphaFoldDB" id="A0A2P6VCX3"/>
<evidence type="ECO:0000313" key="2">
    <source>
        <dbReference type="EMBL" id="PSC71938.1"/>
    </source>
</evidence>
<feature type="compositionally biased region" description="Gly residues" evidence="1">
    <location>
        <begin position="64"/>
        <end position="74"/>
    </location>
</feature>
<keyword evidence="3" id="KW-1185">Reference proteome</keyword>
<reference evidence="2 3" key="1">
    <citation type="journal article" date="2018" name="Plant J.">
        <title>Genome sequences of Chlorella sorokiniana UTEX 1602 and Micractinium conductrix SAG 241.80: implications to maltose excretion by a green alga.</title>
        <authorList>
            <person name="Arriola M.B."/>
            <person name="Velmurugan N."/>
            <person name="Zhang Y."/>
            <person name="Plunkett M.H."/>
            <person name="Hondzo H."/>
            <person name="Barney B.M."/>
        </authorList>
    </citation>
    <scope>NUCLEOTIDE SEQUENCE [LARGE SCALE GENOMIC DNA]</scope>
    <source>
        <strain evidence="2 3">SAG 241.80</strain>
    </source>
</reference>
<gene>
    <name evidence="2" type="ORF">C2E20_4748</name>
</gene>
<evidence type="ECO:0000256" key="1">
    <source>
        <dbReference type="SAM" id="MobiDB-lite"/>
    </source>
</evidence>
<keyword evidence="2" id="KW-0418">Kinase</keyword>
<comment type="caution">
    <text evidence="2">The sequence shown here is derived from an EMBL/GenBank/DDBJ whole genome shotgun (WGS) entry which is preliminary data.</text>
</comment>
<keyword evidence="2" id="KW-0808">Transferase</keyword>
<dbReference type="GO" id="GO:0016301">
    <property type="term" value="F:kinase activity"/>
    <property type="evidence" value="ECO:0007669"/>
    <property type="project" value="UniProtKB-KW"/>
</dbReference>
<dbReference type="EMBL" id="LHPF02000012">
    <property type="protein sequence ID" value="PSC71938.1"/>
    <property type="molecule type" value="Genomic_DNA"/>
</dbReference>
<feature type="region of interest" description="Disordered" evidence="1">
    <location>
        <begin position="45"/>
        <end position="81"/>
    </location>
</feature>
<proteinExistence type="predicted"/>
<dbReference type="Proteomes" id="UP000239649">
    <property type="component" value="Unassembled WGS sequence"/>
</dbReference>
<organism evidence="2 3">
    <name type="scientific">Micractinium conductrix</name>
    <dbReference type="NCBI Taxonomy" id="554055"/>
    <lineage>
        <taxon>Eukaryota</taxon>
        <taxon>Viridiplantae</taxon>
        <taxon>Chlorophyta</taxon>
        <taxon>core chlorophytes</taxon>
        <taxon>Trebouxiophyceae</taxon>
        <taxon>Chlorellales</taxon>
        <taxon>Chlorellaceae</taxon>
        <taxon>Chlorella clade</taxon>
        <taxon>Micractinium</taxon>
    </lineage>
</organism>
<accession>A0A2P6VCX3</accession>
<name>A0A2P6VCX3_9CHLO</name>
<evidence type="ECO:0000313" key="3">
    <source>
        <dbReference type="Proteomes" id="UP000239649"/>
    </source>
</evidence>